<keyword evidence="2" id="KW-1185">Reference proteome</keyword>
<dbReference type="AlphaFoldDB" id="A0A7Y9KS60"/>
<proteinExistence type="predicted"/>
<reference evidence="1 2" key="1">
    <citation type="submission" date="2020-07" db="EMBL/GenBank/DDBJ databases">
        <authorList>
            <person name="Partida-Martinez L."/>
            <person name="Huntemann M."/>
            <person name="Clum A."/>
            <person name="Wang J."/>
            <person name="Palaniappan K."/>
            <person name="Ritter S."/>
            <person name="Chen I.-M."/>
            <person name="Stamatis D."/>
            <person name="Reddy T."/>
            <person name="O'Malley R."/>
            <person name="Daum C."/>
            <person name="Shapiro N."/>
            <person name="Ivanova N."/>
            <person name="Kyrpides N."/>
            <person name="Woyke T."/>
        </authorList>
    </citation>
    <scope>NUCLEOTIDE SEQUENCE [LARGE SCALE GENOMIC DNA]</scope>
    <source>
        <strain evidence="1 2">AT2.17</strain>
    </source>
</reference>
<comment type="caution">
    <text evidence="1">The sequence shown here is derived from an EMBL/GenBank/DDBJ whole genome shotgun (WGS) entry which is preliminary data.</text>
</comment>
<dbReference type="Gene3D" id="3.90.660.10">
    <property type="match status" value="1"/>
</dbReference>
<evidence type="ECO:0000313" key="1">
    <source>
        <dbReference type="EMBL" id="NYE37285.1"/>
    </source>
</evidence>
<evidence type="ECO:0008006" key="3">
    <source>
        <dbReference type="Google" id="ProtNLM"/>
    </source>
</evidence>
<evidence type="ECO:0000313" key="2">
    <source>
        <dbReference type="Proteomes" id="UP000549911"/>
    </source>
</evidence>
<sequence length="315" mass="33956">MTRVVVVGAGLSGVACARVVRAAGHEVRVLDRGRVVGGRMASRGLWDRRVDLGASYVTVDDPGFRAVVDDWAGRGLAHEWTDTFCALGDGEPEPKQGPVRWSAARGLRSLVEDLAADLDVERREVASLEEVGDDVDAVVLAMPDPQARRLVGDHPVGAHLDREWEPALALAARWPARTWDDASPDGRFEGAFVDDAVLSWVADDGRRRRDDAPVLVAHSTPAFAREHLDDPQGAAPGIVAALRSLLDLDEPDDTWVHRWTYAKPAGHRDEPCLLHEGGDGPAVGVCGDGWGKTSKVETAWLSGTALGQRLVQLFA</sequence>
<reference evidence="1 2" key="2">
    <citation type="submission" date="2020-08" db="EMBL/GenBank/DDBJ databases">
        <title>The Agave Microbiome: Exploring the role of microbial communities in plant adaptations to desert environments.</title>
        <authorList>
            <person name="Partida-Martinez L.P."/>
        </authorList>
    </citation>
    <scope>NUCLEOTIDE SEQUENCE [LARGE SCALE GENOMIC DNA]</scope>
    <source>
        <strain evidence="1 2">AT2.17</strain>
    </source>
</reference>
<dbReference type="Gene3D" id="3.50.50.60">
    <property type="entry name" value="FAD/NAD(P)-binding domain"/>
    <property type="match status" value="1"/>
</dbReference>
<dbReference type="InterPro" id="IPR036188">
    <property type="entry name" value="FAD/NAD-bd_sf"/>
</dbReference>
<dbReference type="Pfam" id="PF13450">
    <property type="entry name" value="NAD_binding_8"/>
    <property type="match status" value="1"/>
</dbReference>
<dbReference type="Proteomes" id="UP000549911">
    <property type="component" value="Unassembled WGS sequence"/>
</dbReference>
<dbReference type="EMBL" id="JACCBW010000002">
    <property type="protein sequence ID" value="NYE37285.1"/>
    <property type="molecule type" value="Genomic_DNA"/>
</dbReference>
<protein>
    <recommendedName>
        <fullName evidence="3">FAD-dependent oxidoreductase</fullName>
    </recommendedName>
</protein>
<name>A0A7Y9KS60_9ACTN</name>
<dbReference type="PANTHER" id="PTHR16128:SF5">
    <property type="entry name" value="FAD_NAD(P)-BINDING OXIDOREDUCTASE FAMILY PROTEIN"/>
    <property type="match status" value="1"/>
</dbReference>
<dbReference type="PROSITE" id="PS51257">
    <property type="entry name" value="PROKAR_LIPOPROTEIN"/>
    <property type="match status" value="1"/>
</dbReference>
<organism evidence="1 2">
    <name type="scientific">Nocardioides cavernae</name>
    <dbReference type="NCBI Taxonomy" id="1921566"/>
    <lineage>
        <taxon>Bacteria</taxon>
        <taxon>Bacillati</taxon>
        <taxon>Actinomycetota</taxon>
        <taxon>Actinomycetes</taxon>
        <taxon>Propionibacteriales</taxon>
        <taxon>Nocardioidaceae</taxon>
        <taxon>Nocardioides</taxon>
    </lineage>
</organism>
<gene>
    <name evidence="1" type="ORF">F4692_002418</name>
</gene>
<dbReference type="RefSeq" id="WP_179619851.1">
    <property type="nucleotide sequence ID" value="NZ_JACCBW010000002.1"/>
</dbReference>
<dbReference type="PANTHER" id="PTHR16128">
    <property type="entry name" value="FAD/NAD(P)-BINDING OXIDOREDUCTASE FAMILY PROTEIN"/>
    <property type="match status" value="1"/>
</dbReference>
<dbReference type="SUPFAM" id="SSF51905">
    <property type="entry name" value="FAD/NAD(P)-binding domain"/>
    <property type="match status" value="1"/>
</dbReference>
<accession>A0A7Y9KS60</accession>